<evidence type="ECO:0000313" key="2">
    <source>
        <dbReference type="Proteomes" id="UP000054937"/>
    </source>
</evidence>
<dbReference type="InParanoid" id="A0A0V0QDQ6"/>
<evidence type="ECO:0000313" key="1">
    <source>
        <dbReference type="EMBL" id="KRX00277.1"/>
    </source>
</evidence>
<dbReference type="Proteomes" id="UP000054937">
    <property type="component" value="Unassembled WGS sequence"/>
</dbReference>
<organism evidence="1 2">
    <name type="scientific">Pseudocohnilembus persalinus</name>
    <name type="common">Ciliate</name>
    <dbReference type="NCBI Taxonomy" id="266149"/>
    <lineage>
        <taxon>Eukaryota</taxon>
        <taxon>Sar</taxon>
        <taxon>Alveolata</taxon>
        <taxon>Ciliophora</taxon>
        <taxon>Intramacronucleata</taxon>
        <taxon>Oligohymenophorea</taxon>
        <taxon>Scuticociliatia</taxon>
        <taxon>Philasterida</taxon>
        <taxon>Pseudocohnilembidae</taxon>
        <taxon>Pseudocohnilembus</taxon>
    </lineage>
</organism>
<dbReference type="AlphaFoldDB" id="A0A0V0QDQ6"/>
<accession>A0A0V0QDQ6</accession>
<sequence>MQIAITTYSKQDWYEKAVFSKLFGKNEVELFKRTKTTSINIFVTIFNIIKGNSAQIFPNTSELAQFSVSLQSLQKMAPNIKSKLIQQKNHLQRPAQQQIKYI</sequence>
<keyword evidence="2" id="KW-1185">Reference proteome</keyword>
<protein>
    <submittedName>
        <fullName evidence="1">Uncharacterized protein</fullName>
    </submittedName>
</protein>
<dbReference type="EMBL" id="LDAU01000194">
    <property type="protein sequence ID" value="KRX00277.1"/>
    <property type="molecule type" value="Genomic_DNA"/>
</dbReference>
<gene>
    <name evidence="1" type="ORF">PPERSA_10776</name>
</gene>
<name>A0A0V0QDQ6_PSEPJ</name>
<comment type="caution">
    <text evidence="1">The sequence shown here is derived from an EMBL/GenBank/DDBJ whole genome shotgun (WGS) entry which is preliminary data.</text>
</comment>
<reference evidence="1 2" key="1">
    <citation type="journal article" date="2015" name="Sci. Rep.">
        <title>Genome of the facultative scuticociliatosis pathogen Pseudocohnilembus persalinus provides insight into its virulence through horizontal gene transfer.</title>
        <authorList>
            <person name="Xiong J."/>
            <person name="Wang G."/>
            <person name="Cheng J."/>
            <person name="Tian M."/>
            <person name="Pan X."/>
            <person name="Warren A."/>
            <person name="Jiang C."/>
            <person name="Yuan D."/>
            <person name="Miao W."/>
        </authorList>
    </citation>
    <scope>NUCLEOTIDE SEQUENCE [LARGE SCALE GENOMIC DNA]</scope>
    <source>
        <strain evidence="1">36N120E</strain>
    </source>
</reference>
<proteinExistence type="predicted"/>